<accession>A0AAD6BQ20</accession>
<dbReference type="EMBL" id="JAPTMU010000002">
    <property type="protein sequence ID" value="KAJ4947673.1"/>
    <property type="molecule type" value="Genomic_DNA"/>
</dbReference>
<proteinExistence type="predicted"/>
<reference evidence="1" key="1">
    <citation type="submission" date="2022-11" db="EMBL/GenBank/DDBJ databases">
        <title>Chromosome-level genome of Pogonophryne albipinna.</title>
        <authorList>
            <person name="Jo E."/>
        </authorList>
    </citation>
    <scope>NUCLEOTIDE SEQUENCE</scope>
    <source>
        <strain evidence="1">SGF0006</strain>
        <tissue evidence="1">Muscle</tissue>
    </source>
</reference>
<comment type="caution">
    <text evidence="1">The sequence shown here is derived from an EMBL/GenBank/DDBJ whole genome shotgun (WGS) entry which is preliminary data.</text>
</comment>
<gene>
    <name evidence="1" type="ORF">JOQ06_009706</name>
</gene>
<evidence type="ECO:0000313" key="2">
    <source>
        <dbReference type="Proteomes" id="UP001219934"/>
    </source>
</evidence>
<name>A0AAD6BQ20_9TELE</name>
<keyword evidence="2" id="KW-1185">Reference proteome</keyword>
<evidence type="ECO:0000313" key="1">
    <source>
        <dbReference type="EMBL" id="KAJ4947673.1"/>
    </source>
</evidence>
<dbReference type="Proteomes" id="UP001219934">
    <property type="component" value="Unassembled WGS sequence"/>
</dbReference>
<sequence length="181" mass="20413">MPGLFTRHEHGSNKARNWSLSPSREVLILGASNISRLPLVHDPRVQVDSFPGANLAQAATIIRKNTVVLSFGLSDRDIWDSTLLVNDLRRLLNAARDTFPNADIRVPIINISAHSSPLQMENIRILNQQNFHTHQSLPKLRRSAFTTERDHVHWSPDTAVAMWEHWASLLGLGIQSSTLHR</sequence>
<protein>
    <submittedName>
        <fullName evidence="1">Uncharacterized protein</fullName>
    </submittedName>
</protein>
<dbReference type="SUPFAM" id="SSF52266">
    <property type="entry name" value="SGNH hydrolase"/>
    <property type="match status" value="1"/>
</dbReference>
<organism evidence="1 2">
    <name type="scientific">Pogonophryne albipinna</name>
    <dbReference type="NCBI Taxonomy" id="1090488"/>
    <lineage>
        <taxon>Eukaryota</taxon>
        <taxon>Metazoa</taxon>
        <taxon>Chordata</taxon>
        <taxon>Craniata</taxon>
        <taxon>Vertebrata</taxon>
        <taxon>Euteleostomi</taxon>
        <taxon>Actinopterygii</taxon>
        <taxon>Neopterygii</taxon>
        <taxon>Teleostei</taxon>
        <taxon>Neoteleostei</taxon>
        <taxon>Acanthomorphata</taxon>
        <taxon>Eupercaria</taxon>
        <taxon>Perciformes</taxon>
        <taxon>Notothenioidei</taxon>
        <taxon>Pogonophryne</taxon>
    </lineage>
</organism>
<dbReference type="AlphaFoldDB" id="A0AAD6BQ20"/>